<sequence>MPILGRLVPTCFQSYDMQRWTKKLEKVEKINLSLYGMTSLVTLRGLPVDHAFLDACLHLWDPQTHVFRFGTHYKEMYLTYEEFAALLGNDSKRASVAAPTGIRFFRSFMRMLGLSMAAARESVVGDQVNLFGLIKVADMVLQMERRVEVWLRDHLRVVEPPRRRPYGPLQYQSKRVVEVPSPINWFQIAYLLGLDSITFYPSSRLLRKMEHVQGLPPARALFLDILIFPRVTVAVLGSWSRGAHLVEAGVLGGRSATYEAWWIAEHGDRKRERRANLT</sequence>
<protein>
    <recommendedName>
        <fullName evidence="3">Aminotransferase-like plant mobile domain-containing protein</fullName>
    </recommendedName>
</protein>
<accession>A0A067KD27</accession>
<organism evidence="1 2">
    <name type="scientific">Jatropha curcas</name>
    <name type="common">Barbados nut</name>
    <dbReference type="NCBI Taxonomy" id="180498"/>
    <lineage>
        <taxon>Eukaryota</taxon>
        <taxon>Viridiplantae</taxon>
        <taxon>Streptophyta</taxon>
        <taxon>Embryophyta</taxon>
        <taxon>Tracheophyta</taxon>
        <taxon>Spermatophyta</taxon>
        <taxon>Magnoliopsida</taxon>
        <taxon>eudicotyledons</taxon>
        <taxon>Gunneridae</taxon>
        <taxon>Pentapetalae</taxon>
        <taxon>rosids</taxon>
        <taxon>fabids</taxon>
        <taxon>Malpighiales</taxon>
        <taxon>Euphorbiaceae</taxon>
        <taxon>Crotonoideae</taxon>
        <taxon>Jatropheae</taxon>
        <taxon>Jatropha</taxon>
    </lineage>
</organism>
<evidence type="ECO:0000313" key="2">
    <source>
        <dbReference type="Proteomes" id="UP000027138"/>
    </source>
</evidence>
<dbReference type="EMBL" id="KK914703">
    <property type="protein sequence ID" value="KDP30140.1"/>
    <property type="molecule type" value="Genomic_DNA"/>
</dbReference>
<gene>
    <name evidence="1" type="ORF">JCGZ_18101</name>
</gene>
<proteinExistence type="predicted"/>
<evidence type="ECO:0000313" key="1">
    <source>
        <dbReference type="EMBL" id="KDP30140.1"/>
    </source>
</evidence>
<evidence type="ECO:0008006" key="3">
    <source>
        <dbReference type="Google" id="ProtNLM"/>
    </source>
</evidence>
<reference evidence="1 2" key="1">
    <citation type="journal article" date="2014" name="PLoS ONE">
        <title>Global Analysis of Gene Expression Profiles in Physic Nut (Jatropha curcas L.) Seedlings Exposed to Salt Stress.</title>
        <authorList>
            <person name="Zhang L."/>
            <person name="Zhang C."/>
            <person name="Wu P."/>
            <person name="Chen Y."/>
            <person name="Li M."/>
            <person name="Jiang H."/>
            <person name="Wu G."/>
        </authorList>
    </citation>
    <scope>NUCLEOTIDE SEQUENCE [LARGE SCALE GENOMIC DNA]</scope>
    <source>
        <strain evidence="2">cv. GZQX0401</strain>
        <tissue evidence="1">Young leaves</tissue>
    </source>
</reference>
<keyword evidence="2" id="KW-1185">Reference proteome</keyword>
<dbReference type="AlphaFoldDB" id="A0A067KD27"/>
<name>A0A067KD27_JATCU</name>
<dbReference type="Proteomes" id="UP000027138">
    <property type="component" value="Unassembled WGS sequence"/>
</dbReference>